<protein>
    <recommendedName>
        <fullName evidence="3">Restriction endonuclease type IV Mrr domain-containing protein</fullName>
    </recommendedName>
</protein>
<evidence type="ECO:0008006" key="3">
    <source>
        <dbReference type="Google" id="ProtNLM"/>
    </source>
</evidence>
<name>A0ABV7Z9W5_9DEIO</name>
<comment type="caution">
    <text evidence="1">The sequence shown here is derived from an EMBL/GenBank/DDBJ whole genome shotgun (WGS) entry which is preliminary data.</text>
</comment>
<organism evidence="1 2">
    <name type="scientific">Deinococcus rufus</name>
    <dbReference type="NCBI Taxonomy" id="2136097"/>
    <lineage>
        <taxon>Bacteria</taxon>
        <taxon>Thermotogati</taxon>
        <taxon>Deinococcota</taxon>
        <taxon>Deinococci</taxon>
        <taxon>Deinococcales</taxon>
        <taxon>Deinococcaceae</taxon>
        <taxon>Deinococcus</taxon>
    </lineage>
</organism>
<proteinExistence type="predicted"/>
<evidence type="ECO:0000313" key="2">
    <source>
        <dbReference type="Proteomes" id="UP001595803"/>
    </source>
</evidence>
<accession>A0ABV7Z9W5</accession>
<dbReference type="EMBL" id="JBHRZG010000014">
    <property type="protein sequence ID" value="MFC3833838.1"/>
    <property type="molecule type" value="Genomic_DNA"/>
</dbReference>
<keyword evidence="2" id="KW-1185">Reference proteome</keyword>
<evidence type="ECO:0000313" key="1">
    <source>
        <dbReference type="EMBL" id="MFC3833838.1"/>
    </source>
</evidence>
<gene>
    <name evidence="1" type="ORF">ACFOSB_13300</name>
</gene>
<sequence length="360" mass="40962">MAEHSDLFAEIVSEIIFNKRAAVRETHQFTYLKHNSDLCPLVERKLSHIRDAFLKHSAISYDVQGFGDQGTDVLLKYKYGNSANWKYISIQIKSHDDLGKKGVEENLQAQLFKIQTEYGAELEHIYLITCYSLKDRLRVDTARRIAKSIANSPKISLVSPDYAAPFIIISSNRVSAIIDSYLNKDDAVLKRARDELWAKTPLQRYILIRILVLFYVDNNYLLIDASGISEISDIKEFASLIPDYIDDYMLALVYGDKINPKDYDINIKLDRARSCFIRTLDSLEGLSESIQTDDATFGLRSIAMEQCLGLITIIISGNIKYGYSKSALTKYVFTYLNCLGEYTNPGLDGFINQDLDNESF</sequence>
<dbReference type="Proteomes" id="UP001595803">
    <property type="component" value="Unassembled WGS sequence"/>
</dbReference>
<reference evidence="2" key="1">
    <citation type="journal article" date="2019" name="Int. J. Syst. Evol. Microbiol.">
        <title>The Global Catalogue of Microorganisms (GCM) 10K type strain sequencing project: providing services to taxonomists for standard genome sequencing and annotation.</title>
        <authorList>
            <consortium name="The Broad Institute Genomics Platform"/>
            <consortium name="The Broad Institute Genome Sequencing Center for Infectious Disease"/>
            <person name="Wu L."/>
            <person name="Ma J."/>
        </authorList>
    </citation>
    <scope>NUCLEOTIDE SEQUENCE [LARGE SCALE GENOMIC DNA]</scope>
    <source>
        <strain evidence="2">CCTCC AB 2017081</strain>
    </source>
</reference>
<dbReference type="RefSeq" id="WP_322473509.1">
    <property type="nucleotide sequence ID" value="NZ_JBHRZG010000014.1"/>
</dbReference>